<evidence type="ECO:0000256" key="1">
    <source>
        <dbReference type="SAM" id="MobiDB-lite"/>
    </source>
</evidence>
<evidence type="ECO:0000313" key="3">
    <source>
        <dbReference type="EnsemblMetazoa" id="ASIC016629-PA"/>
    </source>
</evidence>
<dbReference type="AlphaFoldDB" id="A0A084WEJ3"/>
<keyword evidence="4" id="KW-1185">Reference proteome</keyword>
<dbReference type="EMBL" id="ATLV01023219">
    <property type="status" value="NOT_ANNOTATED_CDS"/>
    <property type="molecule type" value="Genomic_DNA"/>
</dbReference>
<evidence type="ECO:0000313" key="2">
    <source>
        <dbReference type="EMBL" id="KFB48637.1"/>
    </source>
</evidence>
<accession>A0A084WEJ3</accession>
<sequence>MTDEDAHTARPGAKKKPKKYPRECTDHVDLFRWLKGLGWANETALRIARYEHSGKGLFSRKPIDAGDCLISLPFEAMIGLNALERDAEFRAMFDELALEEHLSEEKLPFQALLAFYLCAQEHRKEPQYAAYFQSVPACFTNPYFCTKQELSLLPYFCPAANGGTK</sequence>
<reference evidence="2 4" key="1">
    <citation type="journal article" date="2014" name="BMC Genomics">
        <title>Genome sequence of Anopheles sinensis provides insight into genetics basis of mosquito competence for malaria parasites.</title>
        <authorList>
            <person name="Zhou D."/>
            <person name="Zhang D."/>
            <person name="Ding G."/>
            <person name="Shi L."/>
            <person name="Hou Q."/>
            <person name="Ye Y."/>
            <person name="Xu Y."/>
            <person name="Zhou H."/>
            <person name="Xiong C."/>
            <person name="Li S."/>
            <person name="Yu J."/>
            <person name="Hong S."/>
            <person name="Yu X."/>
            <person name="Zou P."/>
            <person name="Chen C."/>
            <person name="Chang X."/>
            <person name="Wang W."/>
            <person name="Lv Y."/>
            <person name="Sun Y."/>
            <person name="Ma L."/>
            <person name="Shen B."/>
            <person name="Zhu C."/>
        </authorList>
    </citation>
    <scope>NUCLEOTIDE SEQUENCE [LARGE SCALE GENOMIC DNA]</scope>
</reference>
<dbReference type="InterPro" id="IPR046341">
    <property type="entry name" value="SET_dom_sf"/>
</dbReference>
<reference evidence="3" key="2">
    <citation type="submission" date="2020-05" db="UniProtKB">
        <authorList>
            <consortium name="EnsemblMetazoa"/>
        </authorList>
    </citation>
    <scope>IDENTIFICATION</scope>
</reference>
<dbReference type="VEuPathDB" id="VectorBase:ASIC016629"/>
<feature type="region of interest" description="Disordered" evidence="1">
    <location>
        <begin position="1"/>
        <end position="20"/>
    </location>
</feature>
<dbReference type="STRING" id="74873.A0A084WEJ3"/>
<dbReference type="Proteomes" id="UP000030765">
    <property type="component" value="Unassembled WGS sequence"/>
</dbReference>
<dbReference type="OrthoDB" id="341421at2759"/>
<dbReference type="SUPFAM" id="SSF82199">
    <property type="entry name" value="SET domain"/>
    <property type="match status" value="1"/>
</dbReference>
<name>A0A084WEJ3_ANOSI</name>
<dbReference type="Gene3D" id="3.90.1410.10">
    <property type="entry name" value="set domain protein methyltransferase, domain 1"/>
    <property type="match status" value="1"/>
</dbReference>
<dbReference type="EnsemblMetazoa" id="ASIC016629-RA">
    <property type="protein sequence ID" value="ASIC016629-PA"/>
    <property type="gene ID" value="ASIC016629"/>
</dbReference>
<dbReference type="VEuPathDB" id="VectorBase:ASIS003741"/>
<dbReference type="EMBL" id="KE525341">
    <property type="protein sequence ID" value="KFB48637.1"/>
    <property type="molecule type" value="Genomic_DNA"/>
</dbReference>
<protein>
    <submittedName>
        <fullName evidence="2">AGAP006364-PD-like protein</fullName>
    </submittedName>
</protein>
<organism evidence="2">
    <name type="scientific">Anopheles sinensis</name>
    <name type="common">Mosquito</name>
    <dbReference type="NCBI Taxonomy" id="74873"/>
    <lineage>
        <taxon>Eukaryota</taxon>
        <taxon>Metazoa</taxon>
        <taxon>Ecdysozoa</taxon>
        <taxon>Arthropoda</taxon>
        <taxon>Hexapoda</taxon>
        <taxon>Insecta</taxon>
        <taxon>Pterygota</taxon>
        <taxon>Neoptera</taxon>
        <taxon>Endopterygota</taxon>
        <taxon>Diptera</taxon>
        <taxon>Nematocera</taxon>
        <taxon>Culicoidea</taxon>
        <taxon>Culicidae</taxon>
        <taxon>Anophelinae</taxon>
        <taxon>Anopheles</taxon>
    </lineage>
</organism>
<proteinExistence type="predicted"/>
<gene>
    <name evidence="2" type="ORF">ZHAS_00016629</name>
</gene>
<evidence type="ECO:0000313" key="4">
    <source>
        <dbReference type="Proteomes" id="UP000030765"/>
    </source>
</evidence>